<dbReference type="Proteomes" id="UP001141806">
    <property type="component" value="Unassembled WGS sequence"/>
</dbReference>
<evidence type="ECO:0000256" key="1">
    <source>
        <dbReference type="SAM" id="MobiDB-lite"/>
    </source>
</evidence>
<proteinExistence type="predicted"/>
<accession>A0A9Q0JWK4</accession>
<reference evidence="3" key="1">
    <citation type="journal article" date="2023" name="Plant J.">
        <title>The genome of the king protea, Protea cynaroides.</title>
        <authorList>
            <person name="Chang J."/>
            <person name="Duong T.A."/>
            <person name="Schoeman C."/>
            <person name="Ma X."/>
            <person name="Roodt D."/>
            <person name="Barker N."/>
            <person name="Li Z."/>
            <person name="Van de Peer Y."/>
            <person name="Mizrachi E."/>
        </authorList>
    </citation>
    <scope>NUCLEOTIDE SEQUENCE</scope>
    <source>
        <tissue evidence="3">Young leaves</tissue>
    </source>
</reference>
<organism evidence="3 4">
    <name type="scientific">Protea cynaroides</name>
    <dbReference type="NCBI Taxonomy" id="273540"/>
    <lineage>
        <taxon>Eukaryota</taxon>
        <taxon>Viridiplantae</taxon>
        <taxon>Streptophyta</taxon>
        <taxon>Embryophyta</taxon>
        <taxon>Tracheophyta</taxon>
        <taxon>Spermatophyta</taxon>
        <taxon>Magnoliopsida</taxon>
        <taxon>Proteales</taxon>
        <taxon>Proteaceae</taxon>
        <taxon>Protea</taxon>
    </lineage>
</organism>
<dbReference type="EMBL" id="JAMYWD010000011">
    <property type="protein sequence ID" value="KAJ4954436.1"/>
    <property type="molecule type" value="Genomic_DNA"/>
</dbReference>
<feature type="compositionally biased region" description="Acidic residues" evidence="1">
    <location>
        <begin position="83"/>
        <end position="96"/>
    </location>
</feature>
<dbReference type="OrthoDB" id="1110706at2759"/>
<dbReference type="PANTHER" id="PTHR36595:SF1">
    <property type="entry name" value="TRANSMEMBRANE PROTEIN"/>
    <property type="match status" value="1"/>
</dbReference>
<sequence>MELFTLAISNSLIIFGLCNLIIVILLLSNSKPSSPGPQESFICTHKVPKRIEEEKRGHEASLSVNVPQVKNAEKFPVDRIGESENEDEYEEEEEDDELRKRVEEFIDKIIRGWKAEKLMTSHHIRNPIC</sequence>
<name>A0A9Q0JWK4_9MAGN</name>
<keyword evidence="4" id="KW-1185">Reference proteome</keyword>
<evidence type="ECO:0000256" key="2">
    <source>
        <dbReference type="SAM" id="Phobius"/>
    </source>
</evidence>
<dbReference type="AlphaFoldDB" id="A0A9Q0JWK4"/>
<dbReference type="PANTHER" id="PTHR36595">
    <property type="entry name" value="TRANSMEMBRANE PROTEIN"/>
    <property type="match status" value="1"/>
</dbReference>
<evidence type="ECO:0000313" key="3">
    <source>
        <dbReference type="EMBL" id="KAJ4954436.1"/>
    </source>
</evidence>
<keyword evidence="2" id="KW-1133">Transmembrane helix</keyword>
<feature type="region of interest" description="Disordered" evidence="1">
    <location>
        <begin position="75"/>
        <end position="96"/>
    </location>
</feature>
<protein>
    <submittedName>
        <fullName evidence="3">Uncharacterized protein</fullName>
    </submittedName>
</protein>
<gene>
    <name evidence="3" type="ORF">NE237_011219</name>
</gene>
<comment type="caution">
    <text evidence="3">The sequence shown here is derived from an EMBL/GenBank/DDBJ whole genome shotgun (WGS) entry which is preliminary data.</text>
</comment>
<evidence type="ECO:0000313" key="4">
    <source>
        <dbReference type="Proteomes" id="UP001141806"/>
    </source>
</evidence>
<keyword evidence="2" id="KW-0472">Membrane</keyword>
<keyword evidence="2" id="KW-0812">Transmembrane</keyword>
<feature type="transmembrane region" description="Helical" evidence="2">
    <location>
        <begin position="6"/>
        <end position="27"/>
    </location>
</feature>